<feature type="compositionally biased region" description="Basic and acidic residues" evidence="1">
    <location>
        <begin position="173"/>
        <end position="187"/>
    </location>
</feature>
<comment type="caution">
    <text evidence="2">The sequence shown here is derived from an EMBL/GenBank/DDBJ whole genome shotgun (WGS) entry which is preliminary data.</text>
</comment>
<sequence>MFLCGHAPYGQWGVYRRRHLLILTSRADPPSFELGKRVAEVLADRLPSSKAQVSRAPHKERIASLISSQQLDVALMRRDDAAALRQGRPPFADHGPVKLFTVVGIGEYLFVCRDDFAARHAWLIAEALDKSRSALPELLLPSGSSSEPPDSRIPLHPGAIGYFTGAPVPGLEPHAHEDHTHEVDVPQ</sequence>
<reference evidence="2 3" key="1">
    <citation type="submission" date="2014-03" db="EMBL/GenBank/DDBJ databases">
        <title>Bradyrhizobium valentinum sp. nov., isolated from effective nodules of Lupinus mariae-josephae, a lupine endemic of basic-lime soils in Eastern Spain.</title>
        <authorList>
            <person name="Duran D."/>
            <person name="Rey L."/>
            <person name="Navarro A."/>
            <person name="Busquets A."/>
            <person name="Imperial J."/>
            <person name="Ruiz-Argueso T."/>
        </authorList>
    </citation>
    <scope>NUCLEOTIDE SEQUENCE [LARGE SCALE GENOMIC DNA]</scope>
    <source>
        <strain evidence="2 3">LmjM3</strain>
    </source>
</reference>
<dbReference type="AlphaFoldDB" id="A0A0R3L6M6"/>
<feature type="compositionally biased region" description="Low complexity" evidence="1">
    <location>
        <begin position="139"/>
        <end position="148"/>
    </location>
</feature>
<keyword evidence="3" id="KW-1185">Reference proteome</keyword>
<dbReference type="Proteomes" id="UP000051913">
    <property type="component" value="Unassembled WGS sequence"/>
</dbReference>
<gene>
    <name evidence="2" type="ORF">CP49_15260</name>
</gene>
<name>A0A0R3L6M6_9BRAD</name>
<dbReference type="EMBL" id="LLXX01000142">
    <property type="protein sequence ID" value="KRR03291.1"/>
    <property type="molecule type" value="Genomic_DNA"/>
</dbReference>
<proteinExistence type="predicted"/>
<evidence type="ECO:0000256" key="1">
    <source>
        <dbReference type="SAM" id="MobiDB-lite"/>
    </source>
</evidence>
<accession>A0A0R3L6M6</accession>
<protein>
    <submittedName>
        <fullName evidence="2">Uncharacterized protein</fullName>
    </submittedName>
</protein>
<organism evidence="2 3">
    <name type="scientific">Bradyrhizobium valentinum</name>
    <dbReference type="NCBI Taxonomy" id="1518501"/>
    <lineage>
        <taxon>Bacteria</taxon>
        <taxon>Pseudomonadati</taxon>
        <taxon>Pseudomonadota</taxon>
        <taxon>Alphaproteobacteria</taxon>
        <taxon>Hyphomicrobiales</taxon>
        <taxon>Nitrobacteraceae</taxon>
        <taxon>Bradyrhizobium</taxon>
    </lineage>
</organism>
<dbReference type="Gene3D" id="3.40.190.10">
    <property type="entry name" value="Periplasmic binding protein-like II"/>
    <property type="match status" value="1"/>
</dbReference>
<evidence type="ECO:0000313" key="3">
    <source>
        <dbReference type="Proteomes" id="UP000051913"/>
    </source>
</evidence>
<evidence type="ECO:0000313" key="2">
    <source>
        <dbReference type="EMBL" id="KRR03291.1"/>
    </source>
</evidence>
<feature type="region of interest" description="Disordered" evidence="1">
    <location>
        <begin position="139"/>
        <end position="187"/>
    </location>
</feature>